<dbReference type="Pfam" id="PF14066">
    <property type="entry name" value="DUF4256"/>
    <property type="match status" value="1"/>
</dbReference>
<dbReference type="InterPro" id="IPR025352">
    <property type="entry name" value="DUF4256"/>
</dbReference>
<reference evidence="1 2" key="1">
    <citation type="journal article" date="2015" name="Genome Announc.">
        <title>Expanding the biotechnology potential of lactobacilli through comparative genomics of 213 strains and associated genera.</title>
        <authorList>
            <person name="Sun Z."/>
            <person name="Harris H.M."/>
            <person name="McCann A."/>
            <person name="Guo C."/>
            <person name="Argimon S."/>
            <person name="Zhang W."/>
            <person name="Yang X."/>
            <person name="Jeffery I.B."/>
            <person name="Cooney J.C."/>
            <person name="Kagawa T.F."/>
            <person name="Liu W."/>
            <person name="Song Y."/>
            <person name="Salvetti E."/>
            <person name="Wrobel A."/>
            <person name="Rasinkangas P."/>
            <person name="Parkhill J."/>
            <person name="Rea M.C."/>
            <person name="O'Sullivan O."/>
            <person name="Ritari J."/>
            <person name="Douillard F.P."/>
            <person name="Paul Ross R."/>
            <person name="Yang R."/>
            <person name="Briner A.E."/>
            <person name="Felis G.E."/>
            <person name="de Vos W.M."/>
            <person name="Barrangou R."/>
            <person name="Klaenhammer T.R."/>
            <person name="Caufield P.W."/>
            <person name="Cui Y."/>
            <person name="Zhang H."/>
            <person name="O'Toole P.W."/>
        </authorList>
    </citation>
    <scope>NUCLEOTIDE SEQUENCE [LARGE SCALE GENOMIC DNA]</scope>
    <source>
        <strain evidence="1 2">DSM 18793</strain>
    </source>
</reference>
<sequence length="175" mass="20013">MIEINQQEFLTTLQQRLTERHPEIDWTAVQTALLLDQQWEVLARMEATGGEVDLVNETDDTYVFFDCAEESPVDRRAVCYDEAALAARKNATSMEQLSNEIGAAVLTEEDYQFLQTLGDFDQKSQSWLATDPAFRQHGDALFGSKRHGRTFAYYNGVQSYYSNRGFRCKFTVNKG</sequence>
<comment type="caution">
    <text evidence="1">The sequence shown here is derived from an EMBL/GenBank/DDBJ whole genome shotgun (WGS) entry which is preliminary data.</text>
</comment>
<accession>A0A0R1UTR9</accession>
<organism evidence="1 2">
    <name type="scientific">Limosilactobacillus equigenerosi DSM 18793 = JCM 14505</name>
    <dbReference type="NCBI Taxonomy" id="1423742"/>
    <lineage>
        <taxon>Bacteria</taxon>
        <taxon>Bacillati</taxon>
        <taxon>Bacillota</taxon>
        <taxon>Bacilli</taxon>
        <taxon>Lactobacillales</taxon>
        <taxon>Lactobacillaceae</taxon>
        <taxon>Limosilactobacillus</taxon>
    </lineage>
</organism>
<protein>
    <recommendedName>
        <fullName evidence="3">DUF4256 domain-containing protein</fullName>
    </recommendedName>
</protein>
<dbReference type="PATRIC" id="fig|1423742.4.peg.627"/>
<dbReference type="EMBL" id="AZGC01000013">
    <property type="protein sequence ID" value="KRL96164.1"/>
    <property type="molecule type" value="Genomic_DNA"/>
</dbReference>
<evidence type="ECO:0008006" key="3">
    <source>
        <dbReference type="Google" id="ProtNLM"/>
    </source>
</evidence>
<gene>
    <name evidence="1" type="ORF">FC21_GL000605</name>
</gene>
<dbReference type="AlphaFoldDB" id="A0A0R1UTR9"/>
<dbReference type="Proteomes" id="UP000051084">
    <property type="component" value="Unassembled WGS sequence"/>
</dbReference>
<name>A0A0R1UTR9_9LACO</name>
<evidence type="ECO:0000313" key="2">
    <source>
        <dbReference type="Proteomes" id="UP000051084"/>
    </source>
</evidence>
<keyword evidence="2" id="KW-1185">Reference proteome</keyword>
<evidence type="ECO:0000313" key="1">
    <source>
        <dbReference type="EMBL" id="KRL96164.1"/>
    </source>
</evidence>
<proteinExistence type="predicted"/>
<dbReference type="OrthoDB" id="8442276at2"/>
<dbReference type="RefSeq" id="WP_054652394.1">
    <property type="nucleotide sequence ID" value="NZ_AZGC01000013.1"/>
</dbReference>